<dbReference type="AlphaFoldDB" id="J3PJC6"/>
<dbReference type="SMART" id="SM00487">
    <property type="entry name" value="DEXDc"/>
    <property type="match status" value="1"/>
</dbReference>
<evidence type="ECO:0000256" key="3">
    <source>
        <dbReference type="ARBA" id="ARBA00022801"/>
    </source>
</evidence>
<dbReference type="STRING" id="644352.J3PJC6"/>
<dbReference type="EC" id="5.6.2.4" evidence="7"/>
<keyword evidence="2" id="KW-0547">Nucleotide-binding</keyword>
<evidence type="ECO:0000313" key="10">
    <source>
        <dbReference type="EMBL" id="EJT68827.1"/>
    </source>
</evidence>
<reference evidence="12" key="1">
    <citation type="submission" date="2010-07" db="EMBL/GenBank/DDBJ databases">
        <title>The genome sequence of Gaeumannomyces graminis var. tritici strain R3-111a-1.</title>
        <authorList>
            <consortium name="The Broad Institute Genome Sequencing Platform"/>
            <person name="Ma L.-J."/>
            <person name="Dead R."/>
            <person name="Young S."/>
            <person name="Zeng Q."/>
            <person name="Koehrsen M."/>
            <person name="Alvarado L."/>
            <person name="Berlin A."/>
            <person name="Chapman S.B."/>
            <person name="Chen Z."/>
            <person name="Freedman E."/>
            <person name="Gellesch M."/>
            <person name="Goldberg J."/>
            <person name="Griggs A."/>
            <person name="Gujja S."/>
            <person name="Heilman E.R."/>
            <person name="Heiman D."/>
            <person name="Hepburn T."/>
            <person name="Howarth C."/>
            <person name="Jen D."/>
            <person name="Larson L."/>
            <person name="Mehta T."/>
            <person name="Neiman D."/>
            <person name="Pearson M."/>
            <person name="Roberts A."/>
            <person name="Saif S."/>
            <person name="Shea T."/>
            <person name="Shenoy N."/>
            <person name="Sisk P."/>
            <person name="Stolte C."/>
            <person name="Sykes S."/>
            <person name="Walk T."/>
            <person name="White J."/>
            <person name="Yandava C."/>
            <person name="Haas B."/>
            <person name="Nusbaum C."/>
            <person name="Birren B."/>
        </authorList>
    </citation>
    <scope>NUCLEOTIDE SEQUENCE [LARGE SCALE GENOMIC DNA]</scope>
    <source>
        <strain evidence="12">R3-111a-1</strain>
    </source>
</reference>
<dbReference type="GO" id="GO:0016787">
    <property type="term" value="F:hydrolase activity"/>
    <property type="evidence" value="ECO:0007669"/>
    <property type="project" value="UniProtKB-KW"/>
</dbReference>
<evidence type="ECO:0000256" key="1">
    <source>
        <dbReference type="ARBA" id="ARBA00005446"/>
    </source>
</evidence>
<feature type="domain" description="Helicase ATP-binding" evidence="8">
    <location>
        <begin position="106"/>
        <end position="290"/>
    </location>
</feature>
<dbReference type="InterPro" id="IPR001650">
    <property type="entry name" value="Helicase_C-like"/>
</dbReference>
<reference evidence="10" key="3">
    <citation type="submission" date="2010-09" db="EMBL/GenBank/DDBJ databases">
        <title>Annotation of Gaeumannomyces graminis var. tritici R3-111a-1.</title>
        <authorList>
            <consortium name="The Broad Institute Genome Sequencing Platform"/>
            <person name="Ma L.-J."/>
            <person name="Dead R."/>
            <person name="Young S.K."/>
            <person name="Zeng Q."/>
            <person name="Gargeya S."/>
            <person name="Fitzgerald M."/>
            <person name="Haas B."/>
            <person name="Abouelleil A."/>
            <person name="Alvarado L."/>
            <person name="Arachchi H.M."/>
            <person name="Berlin A."/>
            <person name="Brown A."/>
            <person name="Chapman S.B."/>
            <person name="Chen Z."/>
            <person name="Dunbar C."/>
            <person name="Freedman E."/>
            <person name="Gearin G."/>
            <person name="Gellesch M."/>
            <person name="Goldberg J."/>
            <person name="Griggs A."/>
            <person name="Gujja S."/>
            <person name="Heiman D."/>
            <person name="Howarth C."/>
            <person name="Larson L."/>
            <person name="Lui A."/>
            <person name="MacDonald P.J.P."/>
            <person name="Mehta T."/>
            <person name="Montmayeur A."/>
            <person name="Murphy C."/>
            <person name="Neiman D."/>
            <person name="Pearson M."/>
            <person name="Priest M."/>
            <person name="Roberts A."/>
            <person name="Saif S."/>
            <person name="Shea T."/>
            <person name="Shenoy N."/>
            <person name="Sisk P."/>
            <person name="Stolte C."/>
            <person name="Sykes S."/>
            <person name="Yandava C."/>
            <person name="Wortman J."/>
            <person name="Nusbaum C."/>
            <person name="Birren B."/>
        </authorList>
    </citation>
    <scope>NUCLEOTIDE SEQUENCE</scope>
    <source>
        <strain evidence="10">R3-111a-1</strain>
    </source>
</reference>
<dbReference type="eggNOG" id="KOG0351">
    <property type="taxonomic scope" value="Eukaryota"/>
</dbReference>
<dbReference type="OrthoDB" id="10261556at2759"/>
<sequence>MLARSLLARSRRLSRPVFRQWNAGARLLYATPSRMQTVKIKFEDDDDEFDGVITEGFSTLEDVKKPRTELEADDSTPCPRKTELAQKILRQTFGRDSFRLGQKAAISSILHGRNAMVVMPTGGGKSLCYQVPAIAFEELDLTSGAAKPGGHGITIVISPLLSLMRDQVNMLKRKGIAVESMDSAKSSKEQREIRAKIRNGTLRLLYCAPERLNNKGFIKTIGRVAGGVRLVAVDEAHCISEWGRQFRPDYLKVARFVQEVKAERVICLTATATTKVIDEVCKAFDIAKTDVFRTPLYRPNLRLLAKPVKHAKNKLGELLSFLEKHKGPTLVYVTAQRQAENLAKELVDAGRHALPFHSGMQTEDKEANQDKFMADKVEIIVATIAFGMGIDKPNIRNVVHYGIPGSVEEYSQQVGRAGRDGKPSNCIFYLCPEDLEVRSVLAYGGAPTREAIVSVLGNIFDDEVTALRLDGIFKRNHYAQSNKYDIRVDRLSMIYAMLELRFGLIRATTPVCEPYWFYPLSQYDATIAKDKSPAAQAIIQFSFQPVGGRLYSIDVQAAARAANINPQGIISRLSELHHKGIISLTVSGLESQYQLTSEKLPQTPAEIDTLADGIFADLKQREADAVQRIDQAMGVVTGKQCFAYALALHFDMSLPDDKKRCGHCSWCETGVAVVMPEAPPRDPVDRNLVMEILTTVPDRDDPLLLANIAFGITTPRITRMRISKKPVFRSLVGHNFYEILDLFTQVCSQEGGDRSSVKREPTNSAHSG</sequence>
<keyword evidence="5" id="KW-0067">ATP-binding</keyword>
<dbReference type="PANTHER" id="PTHR13710">
    <property type="entry name" value="DNA HELICASE RECQ FAMILY MEMBER"/>
    <property type="match status" value="1"/>
</dbReference>
<dbReference type="PANTHER" id="PTHR13710:SF120">
    <property type="entry name" value="BIFUNCTIONAL 3'-5' EXONUCLEASE_ATP-DEPENDENT HELICASE WRN"/>
    <property type="match status" value="1"/>
</dbReference>
<evidence type="ECO:0000259" key="9">
    <source>
        <dbReference type="PROSITE" id="PS51194"/>
    </source>
</evidence>
<keyword evidence="3" id="KW-0378">Hydrolase</keyword>
<keyword evidence="4" id="KW-0347">Helicase</keyword>
<protein>
    <recommendedName>
        <fullName evidence="7">DNA 3'-5' helicase</fullName>
        <ecNumber evidence="7">5.6.2.4</ecNumber>
    </recommendedName>
</protein>
<dbReference type="InterPro" id="IPR014001">
    <property type="entry name" value="Helicase_ATP-bd"/>
</dbReference>
<evidence type="ECO:0000256" key="5">
    <source>
        <dbReference type="ARBA" id="ARBA00022840"/>
    </source>
</evidence>
<dbReference type="GO" id="GO:0003676">
    <property type="term" value="F:nucleic acid binding"/>
    <property type="evidence" value="ECO:0007669"/>
    <property type="project" value="InterPro"/>
</dbReference>
<dbReference type="GO" id="GO:0000724">
    <property type="term" value="P:double-strand break repair via homologous recombination"/>
    <property type="evidence" value="ECO:0007669"/>
    <property type="project" value="TreeGrafter"/>
</dbReference>
<dbReference type="Pfam" id="PF00270">
    <property type="entry name" value="DEAD"/>
    <property type="match status" value="1"/>
</dbReference>
<dbReference type="HOGENOM" id="CLU_001103_9_2_1"/>
<dbReference type="InterPro" id="IPR004589">
    <property type="entry name" value="DNA_helicase_ATP-dep_RecQ"/>
</dbReference>
<reference evidence="11" key="5">
    <citation type="submission" date="2018-04" db="UniProtKB">
        <authorList>
            <consortium name="EnsemblFungi"/>
        </authorList>
    </citation>
    <scope>IDENTIFICATION</scope>
    <source>
        <strain evidence="11">R3-111a-1</strain>
    </source>
</reference>
<dbReference type="EnsemblFungi" id="EJT68827">
    <property type="protein sequence ID" value="EJT68827"/>
    <property type="gene ID" value="GGTG_13605"/>
</dbReference>
<gene>
    <name evidence="11" type="primary">20354063</name>
    <name evidence="10" type="ORF">GGTG_13605</name>
</gene>
<dbReference type="PROSITE" id="PS51192">
    <property type="entry name" value="HELICASE_ATP_BIND_1"/>
    <property type="match status" value="1"/>
</dbReference>
<name>J3PJC6_GAET3</name>
<evidence type="ECO:0000256" key="7">
    <source>
        <dbReference type="ARBA" id="ARBA00034808"/>
    </source>
</evidence>
<dbReference type="Pfam" id="PF00271">
    <property type="entry name" value="Helicase_C"/>
    <property type="match status" value="1"/>
</dbReference>
<keyword evidence="12" id="KW-1185">Reference proteome</keyword>
<dbReference type="GO" id="GO:0005737">
    <property type="term" value="C:cytoplasm"/>
    <property type="evidence" value="ECO:0007669"/>
    <property type="project" value="TreeGrafter"/>
</dbReference>
<dbReference type="InterPro" id="IPR027417">
    <property type="entry name" value="P-loop_NTPase"/>
</dbReference>
<dbReference type="PROSITE" id="PS51194">
    <property type="entry name" value="HELICASE_CTER"/>
    <property type="match status" value="1"/>
</dbReference>
<comment type="catalytic activity">
    <reaction evidence="6">
        <text>Couples ATP hydrolysis with the unwinding of duplex DNA by translocating in the 3'-5' direction.</text>
        <dbReference type="EC" id="5.6.2.4"/>
    </reaction>
</comment>
<dbReference type="GeneID" id="20354063"/>
<dbReference type="GO" id="GO:0005694">
    <property type="term" value="C:chromosome"/>
    <property type="evidence" value="ECO:0007669"/>
    <property type="project" value="TreeGrafter"/>
</dbReference>
<comment type="similarity">
    <text evidence="1">Belongs to the helicase family. RecQ subfamily.</text>
</comment>
<evidence type="ECO:0000256" key="2">
    <source>
        <dbReference type="ARBA" id="ARBA00022741"/>
    </source>
</evidence>
<dbReference type="SMART" id="SM00490">
    <property type="entry name" value="HELICc"/>
    <property type="match status" value="1"/>
</dbReference>
<dbReference type="GO" id="GO:0005634">
    <property type="term" value="C:nucleus"/>
    <property type="evidence" value="ECO:0007669"/>
    <property type="project" value="TreeGrafter"/>
</dbReference>
<dbReference type="InterPro" id="IPR011545">
    <property type="entry name" value="DEAD/DEAH_box_helicase_dom"/>
</dbReference>
<evidence type="ECO:0000313" key="11">
    <source>
        <dbReference type="EnsemblFungi" id="EJT68827"/>
    </source>
</evidence>
<proteinExistence type="inferred from homology"/>
<dbReference type="GO" id="GO:0009378">
    <property type="term" value="F:four-way junction helicase activity"/>
    <property type="evidence" value="ECO:0007669"/>
    <property type="project" value="TreeGrafter"/>
</dbReference>
<dbReference type="NCBIfam" id="TIGR00614">
    <property type="entry name" value="recQ_fam"/>
    <property type="match status" value="1"/>
</dbReference>
<evidence type="ECO:0000313" key="12">
    <source>
        <dbReference type="Proteomes" id="UP000006039"/>
    </source>
</evidence>
<dbReference type="EMBL" id="GL385414">
    <property type="protein sequence ID" value="EJT68827.1"/>
    <property type="molecule type" value="Genomic_DNA"/>
</dbReference>
<dbReference type="GO" id="GO:0005524">
    <property type="term" value="F:ATP binding"/>
    <property type="evidence" value="ECO:0007669"/>
    <property type="project" value="UniProtKB-KW"/>
</dbReference>
<reference evidence="11" key="4">
    <citation type="journal article" date="2015" name="G3 (Bethesda)">
        <title>Genome sequences of three phytopathogenic species of the Magnaporthaceae family of fungi.</title>
        <authorList>
            <person name="Okagaki L.H."/>
            <person name="Nunes C.C."/>
            <person name="Sailsbery J."/>
            <person name="Clay B."/>
            <person name="Brown D."/>
            <person name="John T."/>
            <person name="Oh Y."/>
            <person name="Young N."/>
            <person name="Fitzgerald M."/>
            <person name="Haas B.J."/>
            <person name="Zeng Q."/>
            <person name="Young S."/>
            <person name="Adiconis X."/>
            <person name="Fan L."/>
            <person name="Levin J.Z."/>
            <person name="Mitchell T.K."/>
            <person name="Okubara P.A."/>
            <person name="Farman M.L."/>
            <person name="Kohn L.M."/>
            <person name="Birren B."/>
            <person name="Ma L.-J."/>
            <person name="Dean R.A."/>
        </authorList>
    </citation>
    <scope>NUCLEOTIDE SEQUENCE</scope>
    <source>
        <strain evidence="11">R3-111a-1</strain>
    </source>
</reference>
<dbReference type="SUPFAM" id="SSF52540">
    <property type="entry name" value="P-loop containing nucleoside triphosphate hydrolases"/>
    <property type="match status" value="1"/>
</dbReference>
<feature type="domain" description="Helicase C-terminal" evidence="9">
    <location>
        <begin position="314"/>
        <end position="468"/>
    </location>
</feature>
<reference evidence="10" key="2">
    <citation type="submission" date="2010-07" db="EMBL/GenBank/DDBJ databases">
        <authorList>
            <consortium name="The Broad Institute Genome Sequencing Platform"/>
            <consortium name="Broad Institute Genome Sequencing Center for Infectious Disease"/>
            <person name="Ma L.-J."/>
            <person name="Dead R."/>
            <person name="Young S."/>
            <person name="Zeng Q."/>
            <person name="Koehrsen M."/>
            <person name="Alvarado L."/>
            <person name="Berlin A."/>
            <person name="Chapman S.B."/>
            <person name="Chen Z."/>
            <person name="Freedman E."/>
            <person name="Gellesch M."/>
            <person name="Goldberg J."/>
            <person name="Griggs A."/>
            <person name="Gujja S."/>
            <person name="Heilman E.R."/>
            <person name="Heiman D."/>
            <person name="Hepburn T."/>
            <person name="Howarth C."/>
            <person name="Jen D."/>
            <person name="Larson L."/>
            <person name="Mehta T."/>
            <person name="Neiman D."/>
            <person name="Pearson M."/>
            <person name="Roberts A."/>
            <person name="Saif S."/>
            <person name="Shea T."/>
            <person name="Shenoy N."/>
            <person name="Sisk P."/>
            <person name="Stolte C."/>
            <person name="Sykes S."/>
            <person name="Walk T."/>
            <person name="White J."/>
            <person name="Yandava C."/>
            <person name="Haas B."/>
            <person name="Nusbaum C."/>
            <person name="Birren B."/>
        </authorList>
    </citation>
    <scope>NUCLEOTIDE SEQUENCE</scope>
    <source>
        <strain evidence="10">R3-111a-1</strain>
    </source>
</reference>
<dbReference type="RefSeq" id="XP_009229786.1">
    <property type="nucleotide sequence ID" value="XM_009231522.1"/>
</dbReference>
<dbReference type="Proteomes" id="UP000006039">
    <property type="component" value="Unassembled WGS sequence"/>
</dbReference>
<evidence type="ECO:0000256" key="4">
    <source>
        <dbReference type="ARBA" id="ARBA00022806"/>
    </source>
</evidence>
<organism evidence="10">
    <name type="scientific">Gaeumannomyces tritici (strain R3-111a-1)</name>
    <name type="common">Wheat and barley take-all root rot fungus</name>
    <name type="synonym">Gaeumannomyces graminis var. tritici</name>
    <dbReference type="NCBI Taxonomy" id="644352"/>
    <lineage>
        <taxon>Eukaryota</taxon>
        <taxon>Fungi</taxon>
        <taxon>Dikarya</taxon>
        <taxon>Ascomycota</taxon>
        <taxon>Pezizomycotina</taxon>
        <taxon>Sordariomycetes</taxon>
        <taxon>Sordariomycetidae</taxon>
        <taxon>Magnaporthales</taxon>
        <taxon>Magnaporthaceae</taxon>
        <taxon>Gaeumannomyces</taxon>
    </lineage>
</organism>
<evidence type="ECO:0000259" key="8">
    <source>
        <dbReference type="PROSITE" id="PS51192"/>
    </source>
</evidence>
<dbReference type="Gene3D" id="3.40.50.300">
    <property type="entry name" value="P-loop containing nucleotide triphosphate hydrolases"/>
    <property type="match status" value="2"/>
</dbReference>
<dbReference type="VEuPathDB" id="FungiDB:GGTG_13605"/>
<accession>J3PJC6</accession>
<dbReference type="GO" id="GO:0043138">
    <property type="term" value="F:3'-5' DNA helicase activity"/>
    <property type="evidence" value="ECO:0007669"/>
    <property type="project" value="UniProtKB-EC"/>
</dbReference>
<evidence type="ECO:0000256" key="6">
    <source>
        <dbReference type="ARBA" id="ARBA00034617"/>
    </source>
</evidence>